<dbReference type="GO" id="GO:0050660">
    <property type="term" value="F:flavin adenine dinucleotide binding"/>
    <property type="evidence" value="ECO:0007669"/>
    <property type="project" value="InterPro"/>
</dbReference>
<evidence type="ECO:0000256" key="5">
    <source>
        <dbReference type="SAM" id="SignalP"/>
    </source>
</evidence>
<accession>A0AAD7JNR5</accession>
<dbReference type="Gene3D" id="3.50.50.60">
    <property type="entry name" value="FAD/NAD(P)-binding domain"/>
    <property type="match status" value="2"/>
</dbReference>
<dbReference type="GO" id="GO:0050661">
    <property type="term" value="F:NADP binding"/>
    <property type="evidence" value="ECO:0007669"/>
    <property type="project" value="InterPro"/>
</dbReference>
<evidence type="ECO:0000313" key="6">
    <source>
        <dbReference type="EMBL" id="KAJ7768124.1"/>
    </source>
</evidence>
<keyword evidence="7" id="KW-1185">Reference proteome</keyword>
<proteinExistence type="inferred from homology"/>
<feature type="signal peptide" evidence="5">
    <location>
        <begin position="1"/>
        <end position="22"/>
    </location>
</feature>
<keyword evidence="5" id="KW-0732">Signal</keyword>
<dbReference type="InterPro" id="IPR036188">
    <property type="entry name" value="FAD/NAD-bd_sf"/>
</dbReference>
<evidence type="ECO:0000256" key="2">
    <source>
        <dbReference type="ARBA" id="ARBA00022630"/>
    </source>
</evidence>
<dbReference type="Proteomes" id="UP001215280">
    <property type="component" value="Unassembled WGS sequence"/>
</dbReference>
<dbReference type="AlphaFoldDB" id="A0AAD7JNR5"/>
<sequence length="552" mass="62435">MTSRNFLVVLSLVPLLSTFAHQQPFHSEWLDQPDEYEFKWPIHKVAIIGAGVNGLIAYREFTGAGFEQLRVFERDDVPGGNWHYTEQTPLDAPIPNADASVGDFVPSLPPAEASFPYQENYSEWEPRWREHRGPKPVWESLESNAPAPIQQITEIPWPTGTPWHLPHRTLARYLRAFASFHGANSNDANPDIAYNTRVELVEKRYDEAGQEHGWTVTVKRLERTGPYSSTAIWWTEDFDAVVVATGRYNAPNIPQISGLKEWAEKFPGSVIHSRQYRRPEPFANETVLVVGGATSAVEITREINSKALKVYQSVRAPNPYLPYEAARLQLKRLPANVSVVPEIRHFHSSNSSIEFANGTVILGVTRVIFGTGFRYSFPFLPQFNNLSDSSSPHPIVTNGTHLRSLHEDFLYIEEPTIGLLNMNWGMQSFTYAEYLSLALAKVWSRKAVLPGQATLWRKYEQRVAERGGYGRHLHFLGADRTSAMIRFFVGWLNDAAVKFGGRQIDGQSKDLPEISAAWSRARYAEIVVQANASTLGNDERVASFDWIHGEDW</sequence>
<feature type="chain" id="PRO_5041923304" description="FAD/NAD(P)-binding domain-containing protein" evidence="5">
    <location>
        <begin position="23"/>
        <end position="552"/>
    </location>
</feature>
<evidence type="ECO:0008006" key="8">
    <source>
        <dbReference type="Google" id="ProtNLM"/>
    </source>
</evidence>
<gene>
    <name evidence="6" type="ORF">DFH07DRAFT_915447</name>
</gene>
<dbReference type="InterPro" id="IPR050346">
    <property type="entry name" value="FMO-like"/>
</dbReference>
<dbReference type="EMBL" id="JARJLG010000028">
    <property type="protein sequence ID" value="KAJ7768124.1"/>
    <property type="molecule type" value="Genomic_DNA"/>
</dbReference>
<dbReference type="GO" id="GO:0004499">
    <property type="term" value="F:N,N-dimethylaniline monooxygenase activity"/>
    <property type="evidence" value="ECO:0007669"/>
    <property type="project" value="InterPro"/>
</dbReference>
<reference evidence="6" key="1">
    <citation type="submission" date="2023-03" db="EMBL/GenBank/DDBJ databases">
        <title>Massive genome expansion in bonnet fungi (Mycena s.s.) driven by repeated elements and novel gene families across ecological guilds.</title>
        <authorList>
            <consortium name="Lawrence Berkeley National Laboratory"/>
            <person name="Harder C.B."/>
            <person name="Miyauchi S."/>
            <person name="Viragh M."/>
            <person name="Kuo A."/>
            <person name="Thoen E."/>
            <person name="Andreopoulos B."/>
            <person name="Lu D."/>
            <person name="Skrede I."/>
            <person name="Drula E."/>
            <person name="Henrissat B."/>
            <person name="Morin E."/>
            <person name="Kohler A."/>
            <person name="Barry K."/>
            <person name="LaButti K."/>
            <person name="Morin E."/>
            <person name="Salamov A."/>
            <person name="Lipzen A."/>
            <person name="Mereny Z."/>
            <person name="Hegedus B."/>
            <person name="Baldrian P."/>
            <person name="Stursova M."/>
            <person name="Weitz H."/>
            <person name="Taylor A."/>
            <person name="Grigoriev I.V."/>
            <person name="Nagy L.G."/>
            <person name="Martin F."/>
            <person name="Kauserud H."/>
        </authorList>
    </citation>
    <scope>NUCLEOTIDE SEQUENCE</scope>
    <source>
        <strain evidence="6">CBHHK188m</strain>
    </source>
</reference>
<dbReference type="InterPro" id="IPR020946">
    <property type="entry name" value="Flavin_mOase-like"/>
</dbReference>
<keyword evidence="2" id="KW-0285">Flavoprotein</keyword>
<comment type="similarity">
    <text evidence="1">Belongs to the FMO family.</text>
</comment>
<evidence type="ECO:0000256" key="3">
    <source>
        <dbReference type="ARBA" id="ARBA00022827"/>
    </source>
</evidence>
<protein>
    <recommendedName>
        <fullName evidence="8">FAD/NAD(P)-binding domain-containing protein</fullName>
    </recommendedName>
</protein>
<evidence type="ECO:0000256" key="1">
    <source>
        <dbReference type="ARBA" id="ARBA00009183"/>
    </source>
</evidence>
<dbReference type="Pfam" id="PF13450">
    <property type="entry name" value="NAD_binding_8"/>
    <property type="match status" value="1"/>
</dbReference>
<dbReference type="SUPFAM" id="SSF51905">
    <property type="entry name" value="FAD/NAD(P)-binding domain"/>
    <property type="match status" value="1"/>
</dbReference>
<dbReference type="PANTHER" id="PTHR23023">
    <property type="entry name" value="DIMETHYLANILINE MONOOXYGENASE"/>
    <property type="match status" value="1"/>
</dbReference>
<organism evidence="6 7">
    <name type="scientific">Mycena maculata</name>
    <dbReference type="NCBI Taxonomy" id="230809"/>
    <lineage>
        <taxon>Eukaryota</taxon>
        <taxon>Fungi</taxon>
        <taxon>Dikarya</taxon>
        <taxon>Basidiomycota</taxon>
        <taxon>Agaricomycotina</taxon>
        <taxon>Agaricomycetes</taxon>
        <taxon>Agaricomycetidae</taxon>
        <taxon>Agaricales</taxon>
        <taxon>Marasmiineae</taxon>
        <taxon>Mycenaceae</taxon>
        <taxon>Mycena</taxon>
    </lineage>
</organism>
<evidence type="ECO:0000313" key="7">
    <source>
        <dbReference type="Proteomes" id="UP001215280"/>
    </source>
</evidence>
<name>A0AAD7JNR5_9AGAR</name>
<comment type="caution">
    <text evidence="6">The sequence shown here is derived from an EMBL/GenBank/DDBJ whole genome shotgun (WGS) entry which is preliminary data.</text>
</comment>
<evidence type="ECO:0000256" key="4">
    <source>
        <dbReference type="ARBA" id="ARBA00023002"/>
    </source>
</evidence>
<keyword evidence="4" id="KW-0560">Oxidoreductase</keyword>
<dbReference type="Pfam" id="PF00743">
    <property type="entry name" value="FMO-like"/>
    <property type="match status" value="1"/>
</dbReference>
<keyword evidence="3" id="KW-0274">FAD</keyword>